<protein>
    <submittedName>
        <fullName evidence="3">Uncharacterized protein</fullName>
    </submittedName>
</protein>
<evidence type="ECO:0000313" key="3">
    <source>
        <dbReference type="WBParaSite" id="TMUE_2000006959.1"/>
    </source>
</evidence>
<sequence length="76" mass="8728">MNQAFWWPSPHTLASLITKHELDDFCRPYTTAFEDTRSRVVYTALLEAVHTMTCTTDKPSSKPMMTTETQNYVVPS</sequence>
<feature type="region of interest" description="Disordered" evidence="1">
    <location>
        <begin position="56"/>
        <end position="76"/>
    </location>
</feature>
<reference evidence="3" key="1">
    <citation type="submission" date="2019-12" db="UniProtKB">
        <authorList>
            <consortium name="WormBaseParasite"/>
        </authorList>
    </citation>
    <scope>IDENTIFICATION</scope>
</reference>
<dbReference type="WBParaSite" id="TMUE_2000006959.1">
    <property type="protein sequence ID" value="TMUE_2000006959.1"/>
    <property type="gene ID" value="WBGene00286056"/>
</dbReference>
<evidence type="ECO:0000256" key="1">
    <source>
        <dbReference type="SAM" id="MobiDB-lite"/>
    </source>
</evidence>
<evidence type="ECO:0000313" key="2">
    <source>
        <dbReference type="Proteomes" id="UP000046395"/>
    </source>
</evidence>
<keyword evidence="2" id="KW-1185">Reference proteome</keyword>
<name>A0A5S6QIG5_TRIMR</name>
<dbReference type="Proteomes" id="UP000046395">
    <property type="component" value="Unassembled WGS sequence"/>
</dbReference>
<accession>A0A5S6QIG5</accession>
<dbReference type="AlphaFoldDB" id="A0A5S6QIG5"/>
<proteinExistence type="predicted"/>
<organism evidence="2 3">
    <name type="scientific">Trichuris muris</name>
    <name type="common">Mouse whipworm</name>
    <dbReference type="NCBI Taxonomy" id="70415"/>
    <lineage>
        <taxon>Eukaryota</taxon>
        <taxon>Metazoa</taxon>
        <taxon>Ecdysozoa</taxon>
        <taxon>Nematoda</taxon>
        <taxon>Enoplea</taxon>
        <taxon>Dorylaimia</taxon>
        <taxon>Trichinellida</taxon>
        <taxon>Trichuridae</taxon>
        <taxon>Trichuris</taxon>
    </lineage>
</organism>